<feature type="compositionally biased region" description="Acidic residues" evidence="1">
    <location>
        <begin position="24"/>
        <end position="33"/>
    </location>
</feature>
<feature type="region of interest" description="Disordered" evidence="1">
    <location>
        <begin position="1"/>
        <end position="94"/>
    </location>
</feature>
<keyword evidence="3" id="KW-1185">Reference proteome</keyword>
<evidence type="ECO:0000313" key="3">
    <source>
        <dbReference type="Proteomes" id="UP000321571"/>
    </source>
</evidence>
<dbReference type="RefSeq" id="WP_147684764.1">
    <property type="nucleotide sequence ID" value="NZ_VDUX01000002.1"/>
</dbReference>
<protein>
    <submittedName>
        <fullName evidence="2">Uncharacterized protein</fullName>
    </submittedName>
</protein>
<feature type="compositionally biased region" description="Basic and acidic residues" evidence="1">
    <location>
        <begin position="34"/>
        <end position="48"/>
    </location>
</feature>
<dbReference type="OrthoDB" id="3790454at2"/>
<feature type="compositionally biased region" description="Basic and acidic residues" evidence="1">
    <location>
        <begin position="1"/>
        <end position="17"/>
    </location>
</feature>
<reference evidence="2 3" key="1">
    <citation type="submission" date="2019-06" db="EMBL/GenBank/DDBJ databases">
        <title>Aeromicrobium sp. nov., isolated from a maize field.</title>
        <authorList>
            <person name="Lin S.-Y."/>
            <person name="Tsai C.-F."/>
            <person name="Young C.-C."/>
        </authorList>
    </citation>
    <scope>NUCLEOTIDE SEQUENCE [LARGE SCALE GENOMIC DNA]</scope>
    <source>
        <strain evidence="2 3">CC-CFT486</strain>
    </source>
</reference>
<accession>A0A5C8NLY9</accession>
<name>A0A5C8NLY9_9ACTN</name>
<organism evidence="2 3">
    <name type="scientific">Aeromicrobium terrae</name>
    <dbReference type="NCBI Taxonomy" id="2498846"/>
    <lineage>
        <taxon>Bacteria</taxon>
        <taxon>Bacillati</taxon>
        <taxon>Actinomycetota</taxon>
        <taxon>Actinomycetes</taxon>
        <taxon>Propionibacteriales</taxon>
        <taxon>Nocardioidaceae</taxon>
        <taxon>Aeromicrobium</taxon>
    </lineage>
</organism>
<sequence>MSHRDHEPIQVDVDSRVDQGFSTDDMDVTEEEAEQLRKEREERLDPENRPTNAIVDNTNRDFDATTGEFGVPADQVENGPVIGADRPKGVEVDD</sequence>
<dbReference type="EMBL" id="VDUX01000002">
    <property type="protein sequence ID" value="TXL62258.1"/>
    <property type="molecule type" value="Genomic_DNA"/>
</dbReference>
<dbReference type="AlphaFoldDB" id="A0A5C8NLY9"/>
<comment type="caution">
    <text evidence="2">The sequence shown here is derived from an EMBL/GenBank/DDBJ whole genome shotgun (WGS) entry which is preliminary data.</text>
</comment>
<proteinExistence type="predicted"/>
<evidence type="ECO:0000313" key="2">
    <source>
        <dbReference type="EMBL" id="TXL62258.1"/>
    </source>
</evidence>
<evidence type="ECO:0000256" key="1">
    <source>
        <dbReference type="SAM" id="MobiDB-lite"/>
    </source>
</evidence>
<gene>
    <name evidence="2" type="ORF">FHP06_06060</name>
</gene>
<dbReference type="Proteomes" id="UP000321571">
    <property type="component" value="Unassembled WGS sequence"/>
</dbReference>
<feature type="compositionally biased region" description="Basic and acidic residues" evidence="1">
    <location>
        <begin position="85"/>
        <end position="94"/>
    </location>
</feature>